<dbReference type="PANTHER" id="PTHR11863">
    <property type="entry name" value="STEROL DESATURASE"/>
    <property type="match status" value="1"/>
</dbReference>
<keyword evidence="3 5" id="KW-1133">Transmembrane helix</keyword>
<keyword evidence="4 5" id="KW-0472">Membrane</keyword>
<keyword evidence="2 5" id="KW-0812">Transmembrane</keyword>
<dbReference type="GO" id="GO:0005506">
    <property type="term" value="F:iron ion binding"/>
    <property type="evidence" value="ECO:0007669"/>
    <property type="project" value="InterPro"/>
</dbReference>
<feature type="transmembrane region" description="Helical" evidence="5">
    <location>
        <begin position="26"/>
        <end position="44"/>
    </location>
</feature>
<dbReference type="GO" id="GO:0016020">
    <property type="term" value="C:membrane"/>
    <property type="evidence" value="ECO:0007669"/>
    <property type="project" value="UniProtKB-SubCell"/>
</dbReference>
<protein>
    <submittedName>
        <fullName evidence="7">Sterol desaturase family protein</fullName>
    </submittedName>
</protein>
<accession>A0A5F2AZT7</accession>
<organism evidence="7 8">
    <name type="scientific">Leptospira barantonii</name>
    <dbReference type="NCBI Taxonomy" id="2023184"/>
    <lineage>
        <taxon>Bacteria</taxon>
        <taxon>Pseudomonadati</taxon>
        <taxon>Spirochaetota</taxon>
        <taxon>Spirochaetia</taxon>
        <taxon>Leptospirales</taxon>
        <taxon>Leptospiraceae</taxon>
        <taxon>Leptospira</taxon>
    </lineage>
</organism>
<dbReference type="InterPro" id="IPR006694">
    <property type="entry name" value="Fatty_acid_hydroxylase"/>
</dbReference>
<dbReference type="GO" id="GO:0008610">
    <property type="term" value="P:lipid biosynthetic process"/>
    <property type="evidence" value="ECO:0007669"/>
    <property type="project" value="InterPro"/>
</dbReference>
<evidence type="ECO:0000256" key="4">
    <source>
        <dbReference type="ARBA" id="ARBA00023136"/>
    </source>
</evidence>
<dbReference type="EMBL" id="RQGN01000084">
    <property type="protein sequence ID" value="TGL97069.1"/>
    <property type="molecule type" value="Genomic_DNA"/>
</dbReference>
<proteinExistence type="predicted"/>
<sequence length="280" mass="33509">MCAQQQLFQYVSDLAPMIPTIFSIDFLRYLLFASVAFLFFYVWKHPFQSRKIQKRTVSNSQYKREFLYSVSSVLVYTGVTLIVFLLRKYGYFKFYDRIEEHGWTYLISSTIAILVIQDFYFYWTHRLMHTRLFFKAVHKVHHESITPSPWAAYSFSPWEALIHAMIMPIVAFLFPIHPLALMIFMTFQIVRNVLGHSGYEIFPSWMISNRILKFINTNTNHDMHHQTFRHNYGLYTTIWDSLFGTVHPDYEKTFLRLTTKKLEETKIDSAQIESKIRMNR</sequence>
<feature type="transmembrane region" description="Helical" evidence="5">
    <location>
        <begin position="65"/>
        <end position="85"/>
    </location>
</feature>
<dbReference type="InterPro" id="IPR050307">
    <property type="entry name" value="Sterol_Desaturase_Related"/>
</dbReference>
<dbReference type="OrthoDB" id="9770329at2"/>
<dbReference type="RefSeq" id="WP_135671810.1">
    <property type="nucleotide sequence ID" value="NZ_RQGN01000084.1"/>
</dbReference>
<feature type="domain" description="Fatty acid hydroxylase" evidence="6">
    <location>
        <begin position="111"/>
        <end position="245"/>
    </location>
</feature>
<evidence type="ECO:0000256" key="1">
    <source>
        <dbReference type="ARBA" id="ARBA00004370"/>
    </source>
</evidence>
<dbReference type="GO" id="GO:0016491">
    <property type="term" value="F:oxidoreductase activity"/>
    <property type="evidence" value="ECO:0007669"/>
    <property type="project" value="InterPro"/>
</dbReference>
<evidence type="ECO:0000259" key="6">
    <source>
        <dbReference type="Pfam" id="PF04116"/>
    </source>
</evidence>
<evidence type="ECO:0000256" key="3">
    <source>
        <dbReference type="ARBA" id="ARBA00022989"/>
    </source>
</evidence>
<dbReference type="Proteomes" id="UP000298429">
    <property type="component" value="Unassembled WGS sequence"/>
</dbReference>
<evidence type="ECO:0000256" key="5">
    <source>
        <dbReference type="SAM" id="Phobius"/>
    </source>
</evidence>
<evidence type="ECO:0000313" key="7">
    <source>
        <dbReference type="EMBL" id="TGL97069.1"/>
    </source>
</evidence>
<comment type="caution">
    <text evidence="7">The sequence shown here is derived from an EMBL/GenBank/DDBJ whole genome shotgun (WGS) entry which is preliminary data.</text>
</comment>
<dbReference type="Pfam" id="PF04116">
    <property type="entry name" value="FA_hydroxylase"/>
    <property type="match status" value="1"/>
</dbReference>
<dbReference type="AlphaFoldDB" id="A0A5F2AZT7"/>
<gene>
    <name evidence="7" type="ORF">EHQ76_15265</name>
</gene>
<reference evidence="7 8" key="1">
    <citation type="journal article" date="2019" name="PLoS Negl. Trop. Dis.">
        <title>Revisiting the worldwide diversity of Leptospira species in the environment.</title>
        <authorList>
            <person name="Vincent A.T."/>
            <person name="Schiettekatte O."/>
            <person name="Bourhy P."/>
            <person name="Veyrier F.J."/>
            <person name="Picardeau M."/>
        </authorList>
    </citation>
    <scope>NUCLEOTIDE SEQUENCE [LARGE SCALE GENOMIC DNA]</scope>
    <source>
        <strain evidence="7 8">201702444</strain>
    </source>
</reference>
<name>A0A5F2AZT7_9LEPT</name>
<evidence type="ECO:0000256" key="2">
    <source>
        <dbReference type="ARBA" id="ARBA00022692"/>
    </source>
</evidence>
<evidence type="ECO:0000313" key="8">
    <source>
        <dbReference type="Proteomes" id="UP000298429"/>
    </source>
</evidence>
<comment type="subcellular location">
    <subcellularLocation>
        <location evidence="1">Membrane</location>
    </subcellularLocation>
</comment>
<feature type="transmembrane region" description="Helical" evidence="5">
    <location>
        <begin position="164"/>
        <end position="187"/>
    </location>
</feature>
<feature type="transmembrane region" description="Helical" evidence="5">
    <location>
        <begin position="105"/>
        <end position="123"/>
    </location>
</feature>